<evidence type="ECO:0000256" key="5">
    <source>
        <dbReference type="ARBA" id="ARBA00022490"/>
    </source>
</evidence>
<evidence type="ECO:0000256" key="2">
    <source>
        <dbReference type="ARBA" id="ARBA00001946"/>
    </source>
</evidence>
<evidence type="ECO:0000313" key="11">
    <source>
        <dbReference type="EMBL" id="HED10206.1"/>
    </source>
</evidence>
<dbReference type="GO" id="GO:0008253">
    <property type="term" value="F:5'-nucleotidase activity"/>
    <property type="evidence" value="ECO:0007669"/>
    <property type="project" value="UniProtKB-UniRule"/>
</dbReference>
<evidence type="ECO:0000256" key="7">
    <source>
        <dbReference type="ARBA" id="ARBA00022741"/>
    </source>
</evidence>
<dbReference type="Pfam" id="PF01975">
    <property type="entry name" value="SurE"/>
    <property type="match status" value="1"/>
</dbReference>
<dbReference type="PANTHER" id="PTHR30457">
    <property type="entry name" value="5'-NUCLEOTIDASE SURE"/>
    <property type="match status" value="1"/>
</dbReference>
<dbReference type="GO" id="GO:0004309">
    <property type="term" value="F:exopolyphosphatase activity"/>
    <property type="evidence" value="ECO:0007669"/>
    <property type="project" value="TreeGrafter"/>
</dbReference>
<dbReference type="InterPro" id="IPR030048">
    <property type="entry name" value="SurE"/>
</dbReference>
<dbReference type="AlphaFoldDB" id="A0A7V1LLH1"/>
<evidence type="ECO:0000256" key="9">
    <source>
        <dbReference type="HAMAP-Rule" id="MF_00060"/>
    </source>
</evidence>
<evidence type="ECO:0000256" key="6">
    <source>
        <dbReference type="ARBA" id="ARBA00022723"/>
    </source>
</evidence>
<gene>
    <name evidence="9 11" type="primary">surE</name>
    <name evidence="11" type="ORF">ENJ10_05930</name>
</gene>
<dbReference type="FunFam" id="3.40.1210.10:FF:000001">
    <property type="entry name" value="5'/3'-nucleotidase SurE"/>
    <property type="match status" value="1"/>
</dbReference>
<dbReference type="GO" id="GO:0000166">
    <property type="term" value="F:nucleotide binding"/>
    <property type="evidence" value="ECO:0007669"/>
    <property type="project" value="UniProtKB-KW"/>
</dbReference>
<dbReference type="HAMAP" id="MF_00060">
    <property type="entry name" value="SurE"/>
    <property type="match status" value="1"/>
</dbReference>
<dbReference type="InterPro" id="IPR036523">
    <property type="entry name" value="SurE-like_sf"/>
</dbReference>
<evidence type="ECO:0000259" key="10">
    <source>
        <dbReference type="Pfam" id="PF01975"/>
    </source>
</evidence>
<evidence type="ECO:0000256" key="4">
    <source>
        <dbReference type="ARBA" id="ARBA00011062"/>
    </source>
</evidence>
<dbReference type="NCBIfam" id="NF001490">
    <property type="entry name" value="PRK00346.1-4"/>
    <property type="match status" value="1"/>
</dbReference>
<sequence length="253" mass="27628">MPSILVVNDDGIYAPGIKALAGALRSVGEVTVVAPLAERSAIGHAITVYDPLRVVEIERDSVFFGHAVSGTPADCVKIAVKCLMEEPPDIIVSGINQGSNTATNVIYSGTVSAAAEGVILGIPAIAVSLVSFEKKNFGYAAKVARHLTRLVLEKGLPPRTLLNVNVPPLAEEEIEDVLPARQGEGRYEERFDKRFDPQNRPYYWMAGKRMILDSADDVDDVIVMHNKVSVTPIQYDLTHHEFLKELATWKLKP</sequence>
<keyword evidence="6 9" id="KW-0479">Metal-binding</keyword>
<dbReference type="GO" id="GO:0005737">
    <property type="term" value="C:cytoplasm"/>
    <property type="evidence" value="ECO:0007669"/>
    <property type="project" value="UniProtKB-SubCell"/>
</dbReference>
<dbReference type="EC" id="3.1.3.5" evidence="9"/>
<name>A0A7V1LLH1_CALAY</name>
<comment type="similarity">
    <text evidence="4 9">Belongs to the SurE nucleotidase family.</text>
</comment>
<protein>
    <recommendedName>
        <fullName evidence="9">5'-nucleotidase SurE</fullName>
        <ecNumber evidence="9">3.1.3.5</ecNumber>
    </recommendedName>
    <alternativeName>
        <fullName evidence="9">Nucleoside 5'-monophosphate phosphohydrolase</fullName>
    </alternativeName>
</protein>
<feature type="binding site" evidence="9">
    <location>
        <position position="10"/>
    </location>
    <ligand>
        <name>a divalent metal cation</name>
        <dbReference type="ChEBI" id="CHEBI:60240"/>
    </ligand>
</feature>
<dbReference type="SUPFAM" id="SSF64167">
    <property type="entry name" value="SurE-like"/>
    <property type="match status" value="1"/>
</dbReference>
<dbReference type="GO" id="GO:0046872">
    <property type="term" value="F:metal ion binding"/>
    <property type="evidence" value="ECO:0007669"/>
    <property type="project" value="UniProtKB-UniRule"/>
</dbReference>
<dbReference type="InterPro" id="IPR002828">
    <property type="entry name" value="SurE-like_Pase/nucleotidase"/>
</dbReference>
<dbReference type="NCBIfam" id="TIGR00087">
    <property type="entry name" value="surE"/>
    <property type="match status" value="1"/>
</dbReference>
<dbReference type="PANTHER" id="PTHR30457:SF12">
    <property type="entry name" value="5'_3'-NUCLEOTIDASE SURE"/>
    <property type="match status" value="1"/>
</dbReference>
<feature type="binding site" evidence="9">
    <location>
        <position position="9"/>
    </location>
    <ligand>
        <name>a divalent metal cation</name>
        <dbReference type="ChEBI" id="CHEBI:60240"/>
    </ligand>
</feature>
<dbReference type="NCBIfam" id="NF001492">
    <property type="entry name" value="PRK00346.2-2"/>
    <property type="match status" value="1"/>
</dbReference>
<keyword evidence="7 9" id="KW-0547">Nucleotide-binding</keyword>
<comment type="cofactor">
    <cofactor evidence="9">
        <name>a divalent metal cation</name>
        <dbReference type="ChEBI" id="CHEBI:60240"/>
    </cofactor>
    <text evidence="9">Binds 1 divalent metal cation per subunit.</text>
</comment>
<feature type="binding site" evidence="9">
    <location>
        <position position="96"/>
    </location>
    <ligand>
        <name>a divalent metal cation</name>
        <dbReference type="ChEBI" id="CHEBI:60240"/>
    </ligand>
</feature>
<evidence type="ECO:0000256" key="8">
    <source>
        <dbReference type="ARBA" id="ARBA00022801"/>
    </source>
</evidence>
<evidence type="ECO:0000256" key="3">
    <source>
        <dbReference type="ARBA" id="ARBA00004496"/>
    </source>
</evidence>
<organism evidence="11">
    <name type="scientific">Caldithrix abyssi</name>
    <dbReference type="NCBI Taxonomy" id="187145"/>
    <lineage>
        <taxon>Bacteria</taxon>
        <taxon>Pseudomonadati</taxon>
        <taxon>Calditrichota</taxon>
        <taxon>Calditrichia</taxon>
        <taxon>Calditrichales</taxon>
        <taxon>Calditrichaceae</taxon>
        <taxon>Caldithrix</taxon>
    </lineage>
</organism>
<dbReference type="GO" id="GO:0008254">
    <property type="term" value="F:3'-nucleotidase activity"/>
    <property type="evidence" value="ECO:0007669"/>
    <property type="project" value="TreeGrafter"/>
</dbReference>
<comment type="cofactor">
    <cofactor evidence="2">
        <name>Mg(2+)</name>
        <dbReference type="ChEBI" id="CHEBI:18420"/>
    </cofactor>
</comment>
<dbReference type="Gene3D" id="3.40.1210.10">
    <property type="entry name" value="Survival protein SurE-like phosphatase/nucleotidase"/>
    <property type="match status" value="1"/>
</dbReference>
<reference evidence="11" key="1">
    <citation type="journal article" date="2020" name="mSystems">
        <title>Genome- and Community-Level Interaction Insights into Carbon Utilization and Element Cycling Functions of Hydrothermarchaeota in Hydrothermal Sediment.</title>
        <authorList>
            <person name="Zhou Z."/>
            <person name="Liu Y."/>
            <person name="Xu W."/>
            <person name="Pan J."/>
            <person name="Luo Z.H."/>
            <person name="Li M."/>
        </authorList>
    </citation>
    <scope>NUCLEOTIDE SEQUENCE [LARGE SCALE GENOMIC DNA]</scope>
    <source>
        <strain evidence="11">HyVt-456</strain>
    </source>
</reference>
<dbReference type="Proteomes" id="UP000886005">
    <property type="component" value="Unassembled WGS sequence"/>
</dbReference>
<proteinExistence type="inferred from homology"/>
<evidence type="ECO:0000256" key="1">
    <source>
        <dbReference type="ARBA" id="ARBA00000815"/>
    </source>
</evidence>
<feature type="binding site" evidence="9">
    <location>
        <position position="40"/>
    </location>
    <ligand>
        <name>a divalent metal cation</name>
        <dbReference type="ChEBI" id="CHEBI:60240"/>
    </ligand>
</feature>
<comment type="catalytic activity">
    <reaction evidence="1 9">
        <text>a ribonucleoside 5'-phosphate + H2O = a ribonucleoside + phosphate</text>
        <dbReference type="Rhea" id="RHEA:12484"/>
        <dbReference type="ChEBI" id="CHEBI:15377"/>
        <dbReference type="ChEBI" id="CHEBI:18254"/>
        <dbReference type="ChEBI" id="CHEBI:43474"/>
        <dbReference type="ChEBI" id="CHEBI:58043"/>
        <dbReference type="EC" id="3.1.3.5"/>
    </reaction>
</comment>
<dbReference type="EMBL" id="DRLD01000163">
    <property type="protein sequence ID" value="HED10206.1"/>
    <property type="molecule type" value="Genomic_DNA"/>
</dbReference>
<feature type="domain" description="Survival protein SurE-like phosphatase/nucleotidase" evidence="10">
    <location>
        <begin position="4"/>
        <end position="188"/>
    </location>
</feature>
<comment type="caution">
    <text evidence="11">The sequence shown here is derived from an EMBL/GenBank/DDBJ whole genome shotgun (WGS) entry which is preliminary data.</text>
</comment>
<comment type="subcellular location">
    <subcellularLocation>
        <location evidence="3 9">Cytoplasm</location>
    </subcellularLocation>
</comment>
<keyword evidence="5 9" id="KW-0963">Cytoplasm</keyword>
<accession>A0A7V1LLH1</accession>
<keyword evidence="8 9" id="KW-0378">Hydrolase</keyword>
<comment type="function">
    <text evidence="9">Nucleotidase that shows phosphatase activity on nucleoside 5'-monophosphates.</text>
</comment>